<feature type="signal peptide" evidence="1">
    <location>
        <begin position="1"/>
        <end position="19"/>
    </location>
</feature>
<keyword evidence="3" id="KW-1185">Reference proteome</keyword>
<dbReference type="EMBL" id="JH159159">
    <property type="protein sequence ID" value="EGZ09750.1"/>
    <property type="molecule type" value="Genomic_DNA"/>
</dbReference>
<dbReference type="RefSeq" id="XP_009534611.1">
    <property type="nucleotide sequence ID" value="XM_009536316.1"/>
</dbReference>
<proteinExistence type="predicted"/>
<evidence type="ECO:0008006" key="4">
    <source>
        <dbReference type="Google" id="ProtNLM"/>
    </source>
</evidence>
<evidence type="ECO:0000313" key="3">
    <source>
        <dbReference type="Proteomes" id="UP000002640"/>
    </source>
</evidence>
<dbReference type="GeneID" id="20653214"/>
<gene>
    <name evidence="2" type="ORF">PHYSODRAFT_460164</name>
</gene>
<dbReference type="Proteomes" id="UP000002640">
    <property type="component" value="Unassembled WGS sequence"/>
</dbReference>
<evidence type="ECO:0000256" key="1">
    <source>
        <dbReference type="SAM" id="SignalP"/>
    </source>
</evidence>
<name>G5A501_PHYSP</name>
<sequence length="61" mass="6630">MRLAFMFALLIAVTVHASGASIFSAKDPNTVIKYDASPAATDLIDGNGGRMLRRVEKYEDI</sequence>
<dbReference type="AlphaFoldDB" id="G5A501"/>
<accession>G5A501</accession>
<dbReference type="KEGG" id="psoj:PHYSODRAFT_460164"/>
<feature type="chain" id="PRO_5003472937" description="RxLR effector protein" evidence="1">
    <location>
        <begin position="20"/>
        <end position="61"/>
    </location>
</feature>
<evidence type="ECO:0000313" key="2">
    <source>
        <dbReference type="EMBL" id="EGZ09750.1"/>
    </source>
</evidence>
<feature type="non-terminal residue" evidence="2">
    <location>
        <position position="61"/>
    </location>
</feature>
<reference evidence="2 3" key="1">
    <citation type="journal article" date="2006" name="Science">
        <title>Phytophthora genome sequences uncover evolutionary origins and mechanisms of pathogenesis.</title>
        <authorList>
            <person name="Tyler B.M."/>
            <person name="Tripathy S."/>
            <person name="Zhang X."/>
            <person name="Dehal P."/>
            <person name="Jiang R.H."/>
            <person name="Aerts A."/>
            <person name="Arredondo F.D."/>
            <person name="Baxter L."/>
            <person name="Bensasson D."/>
            <person name="Beynon J.L."/>
            <person name="Chapman J."/>
            <person name="Damasceno C.M."/>
            <person name="Dorrance A.E."/>
            <person name="Dou D."/>
            <person name="Dickerman A.W."/>
            <person name="Dubchak I.L."/>
            <person name="Garbelotto M."/>
            <person name="Gijzen M."/>
            <person name="Gordon S.G."/>
            <person name="Govers F."/>
            <person name="Grunwald N.J."/>
            <person name="Huang W."/>
            <person name="Ivors K.L."/>
            <person name="Jones R.W."/>
            <person name="Kamoun S."/>
            <person name="Krampis K."/>
            <person name="Lamour K.H."/>
            <person name="Lee M.K."/>
            <person name="McDonald W.H."/>
            <person name="Medina M."/>
            <person name="Meijer H.J."/>
            <person name="Nordberg E.K."/>
            <person name="Maclean D.J."/>
            <person name="Ospina-Giraldo M.D."/>
            <person name="Morris P.F."/>
            <person name="Phuntumart V."/>
            <person name="Putnam N.H."/>
            <person name="Rash S."/>
            <person name="Rose J.K."/>
            <person name="Sakihama Y."/>
            <person name="Salamov A.A."/>
            <person name="Savidor A."/>
            <person name="Scheuring C.F."/>
            <person name="Smith B.M."/>
            <person name="Sobral B.W."/>
            <person name="Terry A."/>
            <person name="Torto-Alalibo T.A."/>
            <person name="Win J."/>
            <person name="Xu Z."/>
            <person name="Zhang H."/>
            <person name="Grigoriev I.V."/>
            <person name="Rokhsar D.S."/>
            <person name="Boore J.L."/>
        </authorList>
    </citation>
    <scope>NUCLEOTIDE SEQUENCE [LARGE SCALE GENOMIC DNA]</scope>
    <source>
        <strain evidence="2 3">P6497</strain>
    </source>
</reference>
<organism evidence="2 3">
    <name type="scientific">Phytophthora sojae (strain P6497)</name>
    <name type="common">Soybean stem and root rot agent</name>
    <name type="synonym">Phytophthora megasperma f. sp. glycines</name>
    <dbReference type="NCBI Taxonomy" id="1094619"/>
    <lineage>
        <taxon>Eukaryota</taxon>
        <taxon>Sar</taxon>
        <taxon>Stramenopiles</taxon>
        <taxon>Oomycota</taxon>
        <taxon>Peronosporomycetes</taxon>
        <taxon>Peronosporales</taxon>
        <taxon>Peronosporaceae</taxon>
        <taxon>Phytophthora</taxon>
    </lineage>
</organism>
<protein>
    <recommendedName>
        <fullName evidence="4">RxLR effector protein</fullName>
    </recommendedName>
</protein>
<keyword evidence="1" id="KW-0732">Signal</keyword>
<dbReference type="InParanoid" id="G5A501"/>